<dbReference type="Gene3D" id="3.10.20.730">
    <property type="entry name" value="RNAP, epsilon subunit-like"/>
    <property type="match status" value="1"/>
</dbReference>
<keyword evidence="3 5" id="KW-0548">Nucleotidyltransferase</keyword>
<dbReference type="OrthoDB" id="2147503at2"/>
<dbReference type="AlphaFoldDB" id="A0A4V3TUT9"/>
<dbReference type="Pfam" id="PF07288">
    <property type="entry name" value="RpoY"/>
    <property type="match status" value="1"/>
</dbReference>
<keyword evidence="2 5" id="KW-0808">Transferase</keyword>
<comment type="function">
    <text evidence="5">A non-essential component of RNA polymerase (RNAP).</text>
</comment>
<dbReference type="InterPro" id="IPR009907">
    <property type="entry name" value="RpoY"/>
</dbReference>
<keyword evidence="7" id="KW-1185">Reference proteome</keyword>
<name>A0A4V3TUT9_9ENTE</name>
<dbReference type="GO" id="GO:0003899">
    <property type="term" value="F:DNA-directed RNA polymerase activity"/>
    <property type="evidence" value="ECO:0007669"/>
    <property type="project" value="UniProtKB-UniRule"/>
</dbReference>
<dbReference type="EMBL" id="SDGV01000028">
    <property type="protein sequence ID" value="THB60299.1"/>
    <property type="molecule type" value="Genomic_DNA"/>
</dbReference>
<dbReference type="Proteomes" id="UP000310506">
    <property type="component" value="Unassembled WGS sequence"/>
</dbReference>
<keyword evidence="4 5" id="KW-0804">Transcription</keyword>
<dbReference type="RefSeq" id="WP_136137735.1">
    <property type="nucleotide sequence ID" value="NZ_SDGV01000028.1"/>
</dbReference>
<evidence type="ECO:0000256" key="5">
    <source>
        <dbReference type="HAMAP-Rule" id="MF_01553"/>
    </source>
</evidence>
<dbReference type="GO" id="GO:0006351">
    <property type="term" value="P:DNA-templated transcription"/>
    <property type="evidence" value="ECO:0007669"/>
    <property type="project" value="UniProtKB-UniRule"/>
</dbReference>
<evidence type="ECO:0000256" key="4">
    <source>
        <dbReference type="ARBA" id="ARBA00023163"/>
    </source>
</evidence>
<evidence type="ECO:0000256" key="1">
    <source>
        <dbReference type="ARBA" id="ARBA00022478"/>
    </source>
</evidence>
<evidence type="ECO:0000313" key="7">
    <source>
        <dbReference type="Proteomes" id="UP000310506"/>
    </source>
</evidence>
<comment type="caution">
    <text evidence="6">The sequence shown here is derived from an EMBL/GenBank/DDBJ whole genome shotgun (WGS) entry which is preliminary data.</text>
</comment>
<dbReference type="GO" id="GO:0000428">
    <property type="term" value="C:DNA-directed RNA polymerase complex"/>
    <property type="evidence" value="ECO:0007669"/>
    <property type="project" value="UniProtKB-KW"/>
</dbReference>
<organism evidence="6 7">
    <name type="scientific">Vagococcus silagei</name>
    <dbReference type="NCBI Taxonomy" id="2508885"/>
    <lineage>
        <taxon>Bacteria</taxon>
        <taxon>Bacillati</taxon>
        <taxon>Bacillota</taxon>
        <taxon>Bacilli</taxon>
        <taxon>Lactobacillales</taxon>
        <taxon>Enterococcaceae</taxon>
        <taxon>Vagococcus</taxon>
    </lineage>
</organism>
<evidence type="ECO:0000256" key="2">
    <source>
        <dbReference type="ARBA" id="ARBA00022679"/>
    </source>
</evidence>
<dbReference type="EC" id="2.7.7.6" evidence="5"/>
<comment type="catalytic activity">
    <reaction evidence="5">
        <text>RNA(n) + a ribonucleoside 5'-triphosphate = RNA(n+1) + diphosphate</text>
        <dbReference type="Rhea" id="RHEA:21248"/>
        <dbReference type="Rhea" id="RHEA-COMP:14527"/>
        <dbReference type="Rhea" id="RHEA-COMP:17342"/>
        <dbReference type="ChEBI" id="CHEBI:33019"/>
        <dbReference type="ChEBI" id="CHEBI:61557"/>
        <dbReference type="ChEBI" id="CHEBI:140395"/>
        <dbReference type="EC" id="2.7.7.6"/>
    </reaction>
</comment>
<reference evidence="6 7" key="1">
    <citation type="submission" date="2019-01" db="EMBL/GenBank/DDBJ databases">
        <title>Vagococcus silagei sp. nov. isolated from brewer's grain.</title>
        <authorList>
            <person name="Guu J.-R."/>
        </authorList>
    </citation>
    <scope>NUCLEOTIDE SEQUENCE [LARGE SCALE GENOMIC DNA]</scope>
    <source>
        <strain evidence="6 7">2B-2</strain>
    </source>
</reference>
<gene>
    <name evidence="5" type="primary">rpoY</name>
    <name evidence="6" type="ORF">ESZ54_11155</name>
</gene>
<protein>
    <recommendedName>
        <fullName evidence="5">DNA-directed RNA polymerase subunit epsilon</fullName>
        <shortName evidence="5">RNAP epsilon subunit</shortName>
        <ecNumber evidence="5">2.7.7.6</ecNumber>
    </recommendedName>
    <alternativeName>
        <fullName evidence="5">RNA polymerase epsilon subunit</fullName>
    </alternativeName>
    <alternativeName>
        <fullName evidence="5">Transcriptase subunit epsilon</fullName>
    </alternativeName>
</protein>
<dbReference type="HAMAP" id="MF_01553">
    <property type="entry name" value="RNApol_bact_RpoY"/>
    <property type="match status" value="1"/>
</dbReference>
<proteinExistence type="inferred from homology"/>
<dbReference type="GO" id="GO:0003677">
    <property type="term" value="F:DNA binding"/>
    <property type="evidence" value="ECO:0007669"/>
    <property type="project" value="UniProtKB-UniRule"/>
</dbReference>
<evidence type="ECO:0000313" key="6">
    <source>
        <dbReference type="EMBL" id="THB60299.1"/>
    </source>
</evidence>
<sequence>MIFKVFYQENKKFSPQREKTKSLYIEGDDSISVRRLLAKETEYNVELITPLEGNHLEYEKENADFKLVEFN</sequence>
<accession>A0A4V3TUT9</accession>
<evidence type="ECO:0000256" key="3">
    <source>
        <dbReference type="ARBA" id="ARBA00022695"/>
    </source>
</evidence>
<keyword evidence="1 5" id="KW-0240">DNA-directed RNA polymerase</keyword>
<comment type="similarity">
    <text evidence="5">Belongs to the RNA polymerase subunit epsilon family.</text>
</comment>
<dbReference type="NCBIfam" id="NF010188">
    <property type="entry name" value="PRK13667.1"/>
    <property type="match status" value="1"/>
</dbReference>
<comment type="subunit">
    <text evidence="5">RNAP is composed of a core of 2 alpha, a beta and a beta' subunit. The core is associated with a delta subunit, and at least one of epsilon or omega. When a sigma factor is associated with the core the holoenzyme is formed, which can initiate transcription.</text>
</comment>